<comment type="caution">
    <text evidence="1">The sequence shown here is derived from an EMBL/GenBank/DDBJ whole genome shotgun (WGS) entry which is preliminary data.</text>
</comment>
<evidence type="ECO:0000313" key="1">
    <source>
        <dbReference type="EMBL" id="MPR36936.1"/>
    </source>
</evidence>
<sequence>MPGKFKNLSYTARGNSNLGGIARMVAFAESDFTGGTGWPKRADLTMGELTTAPPLKAGVVGAELSFDHGSGRAKSSKKGKLGYQNHDHEVEAKFAGVSKEQAEAVELFFNEGGVIVCYYKSGKRRVYGASWNPLIVEESDDSGAKGGDANAISFKAKAEDLNFHAPFLGDAVVLPTDATAVKAMPFAVVVA</sequence>
<organism evidence="1 2">
    <name type="scientific">Salmonirosea aquatica</name>
    <dbReference type="NCBI Taxonomy" id="2654236"/>
    <lineage>
        <taxon>Bacteria</taxon>
        <taxon>Pseudomonadati</taxon>
        <taxon>Bacteroidota</taxon>
        <taxon>Cytophagia</taxon>
        <taxon>Cytophagales</taxon>
        <taxon>Spirosomataceae</taxon>
        <taxon>Salmonirosea</taxon>
    </lineage>
</organism>
<gene>
    <name evidence="1" type="ORF">GBK04_27285</name>
</gene>
<dbReference type="Proteomes" id="UP000479293">
    <property type="component" value="Unassembled WGS sequence"/>
</dbReference>
<protein>
    <submittedName>
        <fullName evidence="1">Uncharacterized protein</fullName>
    </submittedName>
</protein>
<evidence type="ECO:0000313" key="2">
    <source>
        <dbReference type="Proteomes" id="UP000479293"/>
    </source>
</evidence>
<dbReference type="AlphaFoldDB" id="A0A7C9BG50"/>
<accession>A0A7C9BG50</accession>
<dbReference type="RefSeq" id="WP_152765267.1">
    <property type="nucleotide sequence ID" value="NZ_WHLY01000002.1"/>
</dbReference>
<keyword evidence="2" id="KW-1185">Reference proteome</keyword>
<reference evidence="1 2" key="1">
    <citation type="submission" date="2019-10" db="EMBL/GenBank/DDBJ databases">
        <title>Draft Genome Sequence of Cytophagaceae sp. SJW1-29.</title>
        <authorList>
            <person name="Choi A."/>
        </authorList>
    </citation>
    <scope>NUCLEOTIDE SEQUENCE [LARGE SCALE GENOMIC DNA]</scope>
    <source>
        <strain evidence="1 2">SJW1-29</strain>
    </source>
</reference>
<dbReference type="EMBL" id="WHLY01000002">
    <property type="protein sequence ID" value="MPR36936.1"/>
    <property type="molecule type" value="Genomic_DNA"/>
</dbReference>
<proteinExistence type="predicted"/>
<name>A0A7C9BG50_9BACT</name>